<protein>
    <submittedName>
        <fullName evidence="1">MmgE/PrpD family protein</fullName>
    </submittedName>
</protein>
<sequence length="459" mass="49248">MMRNVGNGELTRTLARFVADTQWQDLPAAVRSEAKRALVNYFAVALAGSHDPTLDKAVSVYGRFRADDDATIVGRSERTDMLNAAALNAMSANVYDFDDTHIPTIIHPTAPVAAALFALAESHAMSGEALLLAFVLGVEVECRIGNAVSPEHYQRGWHITSTCGVFGAAAAVAKARGLGENEIVWALGNASAQTGGLVETLGTMSKSISVGNAARNGLLSALLAEDGFSGPEAPLEGKRGFLRVTATNPKWHALTQALGREWALLSNTYKPYPCGVVLNPVIDACLDLGRMISNDMRWSIDDIEQVELTGHPLLRERTDRPGARTGRESQVSAQHAVAVVLSRGKAGLEEFSDAAVADPSLRALESRLRFVDDASWPVEAAQVTIVLRSGERLSHRVHAARGSLAAPLANVELADKLHRLTTYGRSGVDAQPLVDRLWKFEHEPDAAAVVRLTRARGSD</sequence>
<evidence type="ECO:0000313" key="2">
    <source>
        <dbReference type="Proteomes" id="UP001558850"/>
    </source>
</evidence>
<dbReference type="Proteomes" id="UP001558850">
    <property type="component" value="Unassembled WGS sequence"/>
</dbReference>
<name>A0ACC6U3A1_9BURK</name>
<comment type="caution">
    <text evidence="1">The sequence shown here is derived from an EMBL/GenBank/DDBJ whole genome shotgun (WGS) entry which is preliminary data.</text>
</comment>
<organism evidence="1 2">
    <name type="scientific">Paraburkholderia phymatum</name>
    <dbReference type="NCBI Taxonomy" id="148447"/>
    <lineage>
        <taxon>Bacteria</taxon>
        <taxon>Pseudomonadati</taxon>
        <taxon>Pseudomonadota</taxon>
        <taxon>Betaproteobacteria</taxon>
        <taxon>Burkholderiales</taxon>
        <taxon>Burkholderiaceae</taxon>
        <taxon>Paraburkholderia</taxon>
    </lineage>
</organism>
<keyword evidence="2" id="KW-1185">Reference proteome</keyword>
<accession>A0ACC6U3A1</accession>
<gene>
    <name evidence="1" type="ORF">AB4Y32_20620</name>
</gene>
<dbReference type="EMBL" id="JBFRCH010000011">
    <property type="protein sequence ID" value="MEX3934173.1"/>
    <property type="molecule type" value="Genomic_DNA"/>
</dbReference>
<proteinExistence type="predicted"/>
<evidence type="ECO:0000313" key="1">
    <source>
        <dbReference type="EMBL" id="MEX3934173.1"/>
    </source>
</evidence>
<reference evidence="1" key="1">
    <citation type="submission" date="2024-07" db="EMBL/GenBank/DDBJ databases">
        <title>A survey of Mimosa microsymbionts across Brazilian biomes reveals a high diversity of Paraburkholderia nodulating endemic species, but also that Cupriavidus is common as a symbiont of widespread species.</title>
        <authorList>
            <person name="Rouws L."/>
            <person name="Barauna A."/>
            <person name="Beukes C."/>
            <person name="Rouws J.R.C."/>
            <person name="De Faria S.M."/>
            <person name="Gross E."/>
            <person name="Bueno Dos Reis Junior F."/>
            <person name="Simon M.F."/>
            <person name="Maluk M."/>
            <person name="Odee D.W."/>
            <person name="Kenicer G."/>
            <person name="Young J.P.W."/>
            <person name="Reis V.M."/>
            <person name="Zilli J."/>
            <person name="James E.K."/>
        </authorList>
    </citation>
    <scope>NUCLEOTIDE SEQUENCE</scope>
    <source>
        <strain evidence="1">EG181B</strain>
    </source>
</reference>